<gene>
    <name evidence="3" type="primary">Aste57867_21752</name>
    <name evidence="2" type="ORF">As57867_021683</name>
    <name evidence="3" type="ORF">ASTE57867_21752</name>
</gene>
<dbReference type="AlphaFoldDB" id="A0A485LID0"/>
<dbReference type="EMBL" id="CAADRA010007026">
    <property type="protein sequence ID" value="VFT98421.1"/>
    <property type="molecule type" value="Genomic_DNA"/>
</dbReference>
<name>A0A485LID0_9STRA</name>
<evidence type="ECO:0000313" key="4">
    <source>
        <dbReference type="Proteomes" id="UP000332933"/>
    </source>
</evidence>
<accession>A0A485LID0</accession>
<proteinExistence type="predicted"/>
<organism evidence="3 4">
    <name type="scientific">Aphanomyces stellatus</name>
    <dbReference type="NCBI Taxonomy" id="120398"/>
    <lineage>
        <taxon>Eukaryota</taxon>
        <taxon>Sar</taxon>
        <taxon>Stramenopiles</taxon>
        <taxon>Oomycota</taxon>
        <taxon>Saprolegniomycetes</taxon>
        <taxon>Saprolegniales</taxon>
        <taxon>Verrucalvaceae</taxon>
        <taxon>Aphanomyces</taxon>
    </lineage>
</organism>
<reference evidence="3 4" key="1">
    <citation type="submission" date="2019-03" db="EMBL/GenBank/DDBJ databases">
        <authorList>
            <person name="Gaulin E."/>
            <person name="Dumas B."/>
        </authorList>
    </citation>
    <scope>NUCLEOTIDE SEQUENCE [LARGE SCALE GENOMIC DNA]</scope>
    <source>
        <strain evidence="3">CBS 568.67</strain>
    </source>
</reference>
<dbReference type="Proteomes" id="UP000332933">
    <property type="component" value="Unassembled WGS sequence"/>
</dbReference>
<sequence length="127" mass="14009">MADGQVGGQRERVRVDADHALHAHLDDCESGDKGGDAPSTGRWDRGENVALGANEIRQFRVCDWLIPLESSKLSGYSKNCRFENAAWVSATSTDRGTMSVTNEVVSWKNQHDLSSFPVTLQLEHAPR</sequence>
<feature type="compositionally biased region" description="Basic and acidic residues" evidence="1">
    <location>
        <begin position="24"/>
        <end position="35"/>
    </location>
</feature>
<protein>
    <submittedName>
        <fullName evidence="3">Aste57867_21752 protein</fullName>
    </submittedName>
</protein>
<evidence type="ECO:0000313" key="3">
    <source>
        <dbReference type="EMBL" id="VFT98421.1"/>
    </source>
</evidence>
<evidence type="ECO:0000256" key="1">
    <source>
        <dbReference type="SAM" id="MobiDB-lite"/>
    </source>
</evidence>
<keyword evidence="4" id="KW-1185">Reference proteome</keyword>
<dbReference type="EMBL" id="VJMH01007000">
    <property type="protein sequence ID" value="KAF0686443.1"/>
    <property type="molecule type" value="Genomic_DNA"/>
</dbReference>
<feature type="region of interest" description="Disordered" evidence="1">
    <location>
        <begin position="24"/>
        <end position="44"/>
    </location>
</feature>
<reference evidence="2" key="2">
    <citation type="submission" date="2019-06" db="EMBL/GenBank/DDBJ databases">
        <title>Genomics analysis of Aphanomyces spp. identifies a new class of oomycete effector associated with host adaptation.</title>
        <authorList>
            <person name="Gaulin E."/>
        </authorList>
    </citation>
    <scope>NUCLEOTIDE SEQUENCE</scope>
    <source>
        <strain evidence="2">CBS 578.67</strain>
    </source>
</reference>
<evidence type="ECO:0000313" key="2">
    <source>
        <dbReference type="EMBL" id="KAF0686443.1"/>
    </source>
</evidence>